<dbReference type="PANTHER" id="PTHR43884:SF20">
    <property type="entry name" value="ACYL-COA DEHYDROGENASE FADE28"/>
    <property type="match status" value="1"/>
</dbReference>
<reference evidence="10 11" key="1">
    <citation type="submission" date="2024-06" db="EMBL/GenBank/DDBJ databases">
        <title>Genomic Encyclopedia of Type Strains, Phase IV (KMG-IV): sequencing the most valuable type-strain genomes for metagenomic binning, comparative biology and taxonomic classification.</title>
        <authorList>
            <person name="Goeker M."/>
        </authorList>
    </citation>
    <scope>NUCLEOTIDE SEQUENCE [LARGE SCALE GENOMIC DNA]</scope>
    <source>
        <strain evidence="10 11">DSM 29780</strain>
    </source>
</reference>
<dbReference type="SUPFAM" id="SSF56645">
    <property type="entry name" value="Acyl-CoA dehydrogenase NM domain-like"/>
    <property type="match status" value="1"/>
</dbReference>
<evidence type="ECO:0000256" key="5">
    <source>
        <dbReference type="ARBA" id="ARBA00023002"/>
    </source>
</evidence>
<keyword evidence="5 6" id="KW-0560">Oxidoreductase</keyword>
<dbReference type="Proteomes" id="UP001549047">
    <property type="component" value="Unassembled WGS sequence"/>
</dbReference>
<feature type="domain" description="Acyl-CoA dehydrogenase/oxidase N-terminal" evidence="9">
    <location>
        <begin position="6"/>
        <end position="108"/>
    </location>
</feature>
<dbReference type="SUPFAM" id="SSF47203">
    <property type="entry name" value="Acyl-CoA dehydrogenase C-terminal domain-like"/>
    <property type="match status" value="1"/>
</dbReference>
<protein>
    <submittedName>
        <fullName evidence="10">Alkylation response protein AidB-like acyl-CoA dehydrogenase</fullName>
    </submittedName>
</protein>
<evidence type="ECO:0000313" key="11">
    <source>
        <dbReference type="Proteomes" id="UP001549047"/>
    </source>
</evidence>
<organism evidence="10 11">
    <name type="scientific">Rhizobium aquaticum</name>
    <dbReference type="NCBI Taxonomy" id="1549636"/>
    <lineage>
        <taxon>Bacteria</taxon>
        <taxon>Pseudomonadati</taxon>
        <taxon>Pseudomonadota</taxon>
        <taxon>Alphaproteobacteria</taxon>
        <taxon>Hyphomicrobiales</taxon>
        <taxon>Rhizobiaceae</taxon>
        <taxon>Rhizobium/Agrobacterium group</taxon>
        <taxon>Rhizobium</taxon>
    </lineage>
</organism>
<evidence type="ECO:0000256" key="3">
    <source>
        <dbReference type="ARBA" id="ARBA00022630"/>
    </source>
</evidence>
<dbReference type="Gene3D" id="2.40.110.10">
    <property type="entry name" value="Butyryl-CoA Dehydrogenase, subunit A, domain 2"/>
    <property type="match status" value="1"/>
</dbReference>
<dbReference type="PANTHER" id="PTHR43884">
    <property type="entry name" value="ACYL-COA DEHYDROGENASE"/>
    <property type="match status" value="1"/>
</dbReference>
<dbReference type="Gene3D" id="1.10.540.10">
    <property type="entry name" value="Acyl-CoA dehydrogenase/oxidase, N-terminal domain"/>
    <property type="match status" value="1"/>
</dbReference>
<dbReference type="EMBL" id="JBEPMB010000001">
    <property type="protein sequence ID" value="MET3611860.1"/>
    <property type="molecule type" value="Genomic_DNA"/>
</dbReference>
<evidence type="ECO:0000259" key="7">
    <source>
        <dbReference type="Pfam" id="PF00441"/>
    </source>
</evidence>
<dbReference type="Pfam" id="PF00441">
    <property type="entry name" value="Acyl-CoA_dh_1"/>
    <property type="match status" value="1"/>
</dbReference>
<keyword evidence="4 6" id="KW-0274">FAD</keyword>
<evidence type="ECO:0000256" key="4">
    <source>
        <dbReference type="ARBA" id="ARBA00022827"/>
    </source>
</evidence>
<dbReference type="InterPro" id="IPR009075">
    <property type="entry name" value="AcylCo_DH/oxidase_C"/>
</dbReference>
<gene>
    <name evidence="10" type="ORF">ABID16_000165</name>
</gene>
<dbReference type="InterPro" id="IPR046373">
    <property type="entry name" value="Acyl-CoA_Oxase/DH_mid-dom_sf"/>
</dbReference>
<evidence type="ECO:0000256" key="1">
    <source>
        <dbReference type="ARBA" id="ARBA00001974"/>
    </source>
</evidence>
<dbReference type="Pfam" id="PF02771">
    <property type="entry name" value="Acyl-CoA_dh_N"/>
    <property type="match status" value="1"/>
</dbReference>
<name>A0ABV2ITP3_9HYPH</name>
<evidence type="ECO:0000256" key="2">
    <source>
        <dbReference type="ARBA" id="ARBA00009347"/>
    </source>
</evidence>
<comment type="caution">
    <text evidence="10">The sequence shown here is derived from an EMBL/GenBank/DDBJ whole genome shotgun (WGS) entry which is preliminary data.</text>
</comment>
<dbReference type="InterPro" id="IPR037069">
    <property type="entry name" value="AcylCoA_DH/ox_N_sf"/>
</dbReference>
<dbReference type="Gene3D" id="1.20.140.10">
    <property type="entry name" value="Butyryl-CoA Dehydrogenase, subunit A, domain 3"/>
    <property type="match status" value="1"/>
</dbReference>
<comment type="similarity">
    <text evidence="2 6">Belongs to the acyl-CoA dehydrogenase family.</text>
</comment>
<comment type="cofactor">
    <cofactor evidence="1 6">
        <name>FAD</name>
        <dbReference type="ChEBI" id="CHEBI:57692"/>
    </cofactor>
</comment>
<sequence>MNFTHTEERQLFKDSVARLIADTHTLDARNKAARTDLGFSAEKWAQFAELGAIGALFSEDDGGFGGAAFDVTVLFEELGRGLVNEPFLATAILGGGLIAELGNADQKAVIEEVIAGTKQLAFAHGEPKSRYDASHVETTAKKSGDGYVLNGAKAVVLNGGAADLLVVSARSSGAAWDEDGLSLFLVPGDAAGLSRTSYPSIDGLHAAEIRLDNVTVGADALLGGEAKAWPAIEKVIARANLALASEAIGAMEVARDMTIEYLKTRKQFGVVIGKFQALQHRMATVLLEIEQARSSVINAAGRFDGSRVEREMAVSAAKTLAGKIGRLVAEEAIQMHGGIAMTWEYAVGHFAKRLVMIDHMFGDVDYHIARYVALSKEAA</sequence>
<evidence type="ECO:0000259" key="8">
    <source>
        <dbReference type="Pfam" id="PF02770"/>
    </source>
</evidence>
<dbReference type="CDD" id="cd00567">
    <property type="entry name" value="ACAD"/>
    <property type="match status" value="1"/>
</dbReference>
<evidence type="ECO:0000256" key="6">
    <source>
        <dbReference type="RuleBase" id="RU362125"/>
    </source>
</evidence>
<dbReference type="RefSeq" id="WP_354554230.1">
    <property type="nucleotide sequence ID" value="NZ_JBEPMB010000001.1"/>
</dbReference>
<proteinExistence type="inferred from homology"/>
<dbReference type="InterPro" id="IPR009100">
    <property type="entry name" value="AcylCoA_DH/oxidase_NM_dom_sf"/>
</dbReference>
<evidence type="ECO:0000259" key="9">
    <source>
        <dbReference type="Pfam" id="PF02771"/>
    </source>
</evidence>
<dbReference type="InterPro" id="IPR013786">
    <property type="entry name" value="AcylCoA_DH/ox_N"/>
</dbReference>
<feature type="domain" description="Acyl-CoA oxidase/dehydrogenase middle" evidence="8">
    <location>
        <begin position="121"/>
        <end position="214"/>
    </location>
</feature>
<keyword evidence="11" id="KW-1185">Reference proteome</keyword>
<dbReference type="InterPro" id="IPR036250">
    <property type="entry name" value="AcylCo_DH-like_C"/>
</dbReference>
<keyword evidence="3 6" id="KW-0285">Flavoprotein</keyword>
<evidence type="ECO:0000313" key="10">
    <source>
        <dbReference type="EMBL" id="MET3611860.1"/>
    </source>
</evidence>
<feature type="domain" description="Acyl-CoA dehydrogenase/oxidase C-terminal" evidence="7">
    <location>
        <begin position="229"/>
        <end position="354"/>
    </location>
</feature>
<accession>A0ABV2ITP3</accession>
<dbReference type="Pfam" id="PF02770">
    <property type="entry name" value="Acyl-CoA_dh_M"/>
    <property type="match status" value="1"/>
</dbReference>
<dbReference type="InterPro" id="IPR006091">
    <property type="entry name" value="Acyl-CoA_Oxase/DH_mid-dom"/>
</dbReference>